<comment type="subcellular location">
    <subcellularLocation>
        <location evidence="1">Cell membrane</location>
        <topology evidence="1">Multi-pass membrane protein</topology>
    </subcellularLocation>
</comment>
<proteinExistence type="predicted"/>
<name>A0AAE3NCF2_9BURK</name>
<feature type="transmembrane region" description="Helical" evidence="8">
    <location>
        <begin position="91"/>
        <end position="109"/>
    </location>
</feature>
<dbReference type="InterPro" id="IPR050297">
    <property type="entry name" value="LipidA_mod_glycosyltrf_83"/>
</dbReference>
<evidence type="ECO:0000256" key="3">
    <source>
        <dbReference type="ARBA" id="ARBA00022676"/>
    </source>
</evidence>
<comment type="caution">
    <text evidence="9">The sequence shown here is derived from an EMBL/GenBank/DDBJ whole genome shotgun (WGS) entry which is preliminary data.</text>
</comment>
<keyword evidence="5 8" id="KW-0812">Transmembrane</keyword>
<evidence type="ECO:0000256" key="4">
    <source>
        <dbReference type="ARBA" id="ARBA00022679"/>
    </source>
</evidence>
<dbReference type="Proteomes" id="UP001212602">
    <property type="component" value="Unassembled WGS sequence"/>
</dbReference>
<feature type="transmembrane region" description="Helical" evidence="8">
    <location>
        <begin position="338"/>
        <end position="357"/>
    </location>
</feature>
<evidence type="ECO:0000256" key="8">
    <source>
        <dbReference type="SAM" id="Phobius"/>
    </source>
</evidence>
<dbReference type="AlphaFoldDB" id="A0AAE3NCF2"/>
<accession>A0AAE3NCF2</accession>
<dbReference type="GO" id="GO:0016763">
    <property type="term" value="F:pentosyltransferase activity"/>
    <property type="evidence" value="ECO:0007669"/>
    <property type="project" value="TreeGrafter"/>
</dbReference>
<sequence length="618" mass="66434">MDAVNPDYLAVRMLSENPGRLPAWMLPGNMLADRWPVLTSLYHGSLHAWTLAPLVALFGPSLELLRVSHALWGAGILLLLFICLRRGGAGTALAMVLVGLLALDPAFIFAFRSQLYITLAPMVFVLLALLCAARAQAAASLGARFGAALLAGLFCGLALYGYFIYAFFVPGVVAWLCWCQFASHRHPAVRTLLVLALGFGVGLALGAAGYLLGYGLIWNEEGGVEGLLAYLRGRTSELKAFEATPSMPEVLATFAAMVRAVLNGQWQARLMLGGDAPYAAQNLKLGLMVGVTGLGSVWLLWRRQATAWLGAAWLLMLSFAAGAMYFGDRLSGHHFSPVIVLAYLATGLVLSAVLRTFPAARRALLILALITAAVSVSGQAAIQQRLVATGGKALYSDAVDRFAQEAQHKRPNALHVFPDWGLFMPFQYLSAGKVDHVVVLDDRVLRAVCANREVVLVLMGADGLQRMPQLLAPLGLRAKAIETYADREGQRVVTAGVLAPDDEARCAAQRAAQQAARQANEQARALGIHWEPAQAHRCRLSSASLRWRLESHVSPSANVQVRARQPGESEFKLFAVGGPTDSAMIPDWVTEGTQFQFSDSVSARVLATITLLSDAQGC</sequence>
<feature type="transmembrane region" description="Helical" evidence="8">
    <location>
        <begin position="188"/>
        <end position="212"/>
    </location>
</feature>
<evidence type="ECO:0000256" key="1">
    <source>
        <dbReference type="ARBA" id="ARBA00004651"/>
    </source>
</evidence>
<dbReference type="RefSeq" id="WP_271429014.1">
    <property type="nucleotide sequence ID" value="NZ_JAQIPB010000007.1"/>
</dbReference>
<dbReference type="PANTHER" id="PTHR33908">
    <property type="entry name" value="MANNOSYLTRANSFERASE YKCB-RELATED"/>
    <property type="match status" value="1"/>
</dbReference>
<feature type="transmembrane region" description="Helical" evidence="8">
    <location>
        <begin position="64"/>
        <end position="84"/>
    </location>
</feature>
<feature type="transmembrane region" description="Helical" evidence="8">
    <location>
        <begin position="35"/>
        <end position="58"/>
    </location>
</feature>
<evidence type="ECO:0000256" key="2">
    <source>
        <dbReference type="ARBA" id="ARBA00022475"/>
    </source>
</evidence>
<dbReference type="GO" id="GO:0009103">
    <property type="term" value="P:lipopolysaccharide biosynthetic process"/>
    <property type="evidence" value="ECO:0007669"/>
    <property type="project" value="UniProtKB-ARBA"/>
</dbReference>
<evidence type="ECO:0000313" key="9">
    <source>
        <dbReference type="EMBL" id="MDA7417777.1"/>
    </source>
</evidence>
<keyword evidence="10" id="KW-1185">Reference proteome</keyword>
<feature type="transmembrane region" description="Helical" evidence="8">
    <location>
        <begin position="145"/>
        <end position="168"/>
    </location>
</feature>
<evidence type="ECO:0000256" key="7">
    <source>
        <dbReference type="ARBA" id="ARBA00023136"/>
    </source>
</evidence>
<keyword evidence="3" id="KW-0328">Glycosyltransferase</keyword>
<feature type="transmembrane region" description="Helical" evidence="8">
    <location>
        <begin position="285"/>
        <end position="301"/>
    </location>
</feature>
<dbReference type="GO" id="GO:0005886">
    <property type="term" value="C:plasma membrane"/>
    <property type="evidence" value="ECO:0007669"/>
    <property type="project" value="UniProtKB-SubCell"/>
</dbReference>
<keyword evidence="2" id="KW-1003">Cell membrane</keyword>
<keyword evidence="4" id="KW-0808">Transferase</keyword>
<keyword evidence="6 8" id="KW-1133">Transmembrane helix</keyword>
<evidence type="ECO:0008006" key="11">
    <source>
        <dbReference type="Google" id="ProtNLM"/>
    </source>
</evidence>
<gene>
    <name evidence="9" type="ORF">PGB34_15545</name>
</gene>
<protein>
    <recommendedName>
        <fullName evidence="11">Glycosyltransferase RgtA/B/C/D-like domain-containing protein</fullName>
    </recommendedName>
</protein>
<feature type="transmembrane region" description="Helical" evidence="8">
    <location>
        <begin position="363"/>
        <end position="382"/>
    </location>
</feature>
<organism evidence="9 10">
    <name type="scientific">Xenophilus arseniciresistens</name>
    <dbReference type="NCBI Taxonomy" id="1283306"/>
    <lineage>
        <taxon>Bacteria</taxon>
        <taxon>Pseudomonadati</taxon>
        <taxon>Pseudomonadota</taxon>
        <taxon>Betaproteobacteria</taxon>
        <taxon>Burkholderiales</taxon>
        <taxon>Comamonadaceae</taxon>
        <taxon>Xenophilus</taxon>
    </lineage>
</organism>
<reference evidence="9" key="1">
    <citation type="submission" date="2023-01" db="EMBL/GenBank/DDBJ databases">
        <title>Xenophilus mangrovi sp. nov., isolated from soil of Mangrove nature reserve.</title>
        <authorList>
            <person name="Xu S."/>
            <person name="Liu Z."/>
            <person name="Xu Y."/>
        </authorList>
    </citation>
    <scope>NUCLEOTIDE SEQUENCE</scope>
    <source>
        <strain evidence="9">YW8</strain>
    </source>
</reference>
<evidence type="ECO:0000313" key="10">
    <source>
        <dbReference type="Proteomes" id="UP001212602"/>
    </source>
</evidence>
<evidence type="ECO:0000256" key="5">
    <source>
        <dbReference type="ARBA" id="ARBA00022692"/>
    </source>
</evidence>
<dbReference type="EMBL" id="JAQIPB010000007">
    <property type="protein sequence ID" value="MDA7417777.1"/>
    <property type="molecule type" value="Genomic_DNA"/>
</dbReference>
<feature type="transmembrane region" description="Helical" evidence="8">
    <location>
        <begin position="115"/>
        <end position="133"/>
    </location>
</feature>
<feature type="transmembrane region" description="Helical" evidence="8">
    <location>
        <begin position="307"/>
        <end position="326"/>
    </location>
</feature>
<dbReference type="PANTHER" id="PTHR33908:SF11">
    <property type="entry name" value="MEMBRANE PROTEIN"/>
    <property type="match status" value="1"/>
</dbReference>
<keyword evidence="7 8" id="KW-0472">Membrane</keyword>
<evidence type="ECO:0000256" key="6">
    <source>
        <dbReference type="ARBA" id="ARBA00022989"/>
    </source>
</evidence>